<sequence>MLPIILSTLVGSTSFAAAALLQPRTATEEAVCQSSFTWMDNAEHNSPCDVVSHLNAICNNNQWDVPALNASVNYDSPSTSAHTVSLCTCSWASYNLISACTACQGFAEKTPQWTVYSLECGSDLSTTYFPSNITLPAGITIPFWASTDPTSWTNGIFNTADAQAKANQT</sequence>
<keyword evidence="3" id="KW-1185">Reference proteome</keyword>
<evidence type="ECO:0008006" key="4">
    <source>
        <dbReference type="Google" id="ProtNLM"/>
    </source>
</evidence>
<protein>
    <recommendedName>
        <fullName evidence="4">Cyanovirin-N domain-containing protein</fullName>
    </recommendedName>
</protein>
<evidence type="ECO:0000256" key="1">
    <source>
        <dbReference type="SAM" id="SignalP"/>
    </source>
</evidence>
<gene>
    <name evidence="2" type="ORF">CPB84DRAFT_269968</name>
</gene>
<evidence type="ECO:0000313" key="2">
    <source>
        <dbReference type="EMBL" id="KAF8907676.1"/>
    </source>
</evidence>
<dbReference type="EMBL" id="JADNYJ010000014">
    <property type="protein sequence ID" value="KAF8907676.1"/>
    <property type="molecule type" value="Genomic_DNA"/>
</dbReference>
<proteinExistence type="predicted"/>
<reference evidence="2" key="1">
    <citation type="submission" date="2020-11" db="EMBL/GenBank/DDBJ databases">
        <authorList>
            <consortium name="DOE Joint Genome Institute"/>
            <person name="Ahrendt S."/>
            <person name="Riley R."/>
            <person name="Andreopoulos W."/>
            <person name="LaButti K."/>
            <person name="Pangilinan J."/>
            <person name="Ruiz-duenas F.J."/>
            <person name="Barrasa J.M."/>
            <person name="Sanchez-Garcia M."/>
            <person name="Camarero S."/>
            <person name="Miyauchi S."/>
            <person name="Serrano A."/>
            <person name="Linde D."/>
            <person name="Babiker R."/>
            <person name="Drula E."/>
            <person name="Ayuso-Fernandez I."/>
            <person name="Pacheco R."/>
            <person name="Padilla G."/>
            <person name="Ferreira P."/>
            <person name="Barriuso J."/>
            <person name="Kellner H."/>
            <person name="Castanera R."/>
            <person name="Alfaro M."/>
            <person name="Ramirez L."/>
            <person name="Pisabarro A.G."/>
            <person name="Kuo A."/>
            <person name="Tritt A."/>
            <person name="Lipzen A."/>
            <person name="He G."/>
            <person name="Yan M."/>
            <person name="Ng V."/>
            <person name="Cullen D."/>
            <person name="Martin F."/>
            <person name="Rosso M.-N."/>
            <person name="Henrissat B."/>
            <person name="Hibbett D."/>
            <person name="Martinez A.T."/>
            <person name="Grigoriev I.V."/>
        </authorList>
    </citation>
    <scope>NUCLEOTIDE SEQUENCE</scope>
    <source>
        <strain evidence="2">AH 44721</strain>
    </source>
</reference>
<feature type="signal peptide" evidence="1">
    <location>
        <begin position="1"/>
        <end position="18"/>
    </location>
</feature>
<dbReference type="OrthoDB" id="2796893at2759"/>
<name>A0A9P5TRX7_GYMJU</name>
<organism evidence="2 3">
    <name type="scientific">Gymnopilus junonius</name>
    <name type="common">Spectacular rustgill mushroom</name>
    <name type="synonym">Gymnopilus spectabilis subsp. junonius</name>
    <dbReference type="NCBI Taxonomy" id="109634"/>
    <lineage>
        <taxon>Eukaryota</taxon>
        <taxon>Fungi</taxon>
        <taxon>Dikarya</taxon>
        <taxon>Basidiomycota</taxon>
        <taxon>Agaricomycotina</taxon>
        <taxon>Agaricomycetes</taxon>
        <taxon>Agaricomycetidae</taxon>
        <taxon>Agaricales</taxon>
        <taxon>Agaricineae</taxon>
        <taxon>Hymenogastraceae</taxon>
        <taxon>Gymnopilus</taxon>
    </lineage>
</organism>
<evidence type="ECO:0000313" key="3">
    <source>
        <dbReference type="Proteomes" id="UP000724874"/>
    </source>
</evidence>
<accession>A0A9P5TRX7</accession>
<dbReference type="AlphaFoldDB" id="A0A9P5TRX7"/>
<keyword evidence="1" id="KW-0732">Signal</keyword>
<comment type="caution">
    <text evidence="2">The sequence shown here is derived from an EMBL/GenBank/DDBJ whole genome shotgun (WGS) entry which is preliminary data.</text>
</comment>
<dbReference type="Proteomes" id="UP000724874">
    <property type="component" value="Unassembled WGS sequence"/>
</dbReference>
<feature type="chain" id="PRO_5040450699" description="Cyanovirin-N domain-containing protein" evidence="1">
    <location>
        <begin position="19"/>
        <end position="169"/>
    </location>
</feature>